<dbReference type="GO" id="GO:0000428">
    <property type="term" value="C:DNA-directed RNA polymerase complex"/>
    <property type="evidence" value="ECO:0007669"/>
    <property type="project" value="UniProtKB-KW"/>
</dbReference>
<keyword evidence="2" id="KW-0479">Metal-binding</keyword>
<dbReference type="GO" id="GO:0003677">
    <property type="term" value="F:DNA binding"/>
    <property type="evidence" value="ECO:0007669"/>
    <property type="project" value="InterPro"/>
</dbReference>
<accession>A0A162QJH2</accession>
<dbReference type="GO" id="GO:0046872">
    <property type="term" value="F:metal ion binding"/>
    <property type="evidence" value="ECO:0007669"/>
    <property type="project" value="UniProtKB-KW"/>
</dbReference>
<dbReference type="AlphaFoldDB" id="A0A162QJH2"/>
<dbReference type="GO" id="GO:0003899">
    <property type="term" value="F:DNA-directed RNA polymerase activity"/>
    <property type="evidence" value="ECO:0007669"/>
    <property type="project" value="UniProtKB-EC"/>
</dbReference>
<keyword evidence="3" id="KW-0862">Zinc</keyword>
<keyword evidence="5" id="KW-0804">Transcription</keyword>
<comment type="caution">
    <text evidence="5">The sequence shown here is derived from an EMBL/GenBank/DDBJ whole genome shotgun (WGS) entry which is preliminary data.</text>
</comment>
<dbReference type="PANTHER" id="PTHR48446">
    <property type="entry name" value="DNA-DIRECTED RNA POLYMERASE SUBUNIT BETA' N-TERMINAL SECTION"/>
    <property type="match status" value="1"/>
</dbReference>
<gene>
    <name evidence="5" type="ORF">APZ42_013741</name>
</gene>
<sequence>MEMIPLNRVGLTTNMNLELWWRIESNDSGRNDCAVCAQSIGEPGIQMPLKSFYFAGMASMNNTQEDHRFQEFINNSKATVQLSVPKPTSVKEIQYTMESHGMSVDRLHDALLSDLMSCGEIFGITKTSSCQNFYKNMPNDELMYHIKHNSGSDKIYGWDKITKKSE</sequence>
<evidence type="ECO:0000256" key="2">
    <source>
        <dbReference type="ARBA" id="ARBA00022723"/>
    </source>
</evidence>
<dbReference type="GO" id="GO:0006351">
    <property type="term" value="P:DNA-templated transcription"/>
    <property type="evidence" value="ECO:0007669"/>
    <property type="project" value="InterPro"/>
</dbReference>
<evidence type="ECO:0000259" key="4">
    <source>
        <dbReference type="Pfam" id="PF04998"/>
    </source>
</evidence>
<dbReference type="EMBL" id="LRGB01000326">
    <property type="protein sequence ID" value="KZS19736.1"/>
    <property type="molecule type" value="Genomic_DNA"/>
</dbReference>
<evidence type="ECO:0000313" key="5">
    <source>
        <dbReference type="EMBL" id="KZS19736.1"/>
    </source>
</evidence>
<organism evidence="5 6">
    <name type="scientific">Daphnia magna</name>
    <dbReference type="NCBI Taxonomy" id="35525"/>
    <lineage>
        <taxon>Eukaryota</taxon>
        <taxon>Metazoa</taxon>
        <taxon>Ecdysozoa</taxon>
        <taxon>Arthropoda</taxon>
        <taxon>Crustacea</taxon>
        <taxon>Branchiopoda</taxon>
        <taxon>Diplostraca</taxon>
        <taxon>Cladocera</taxon>
        <taxon>Anomopoda</taxon>
        <taxon>Daphniidae</taxon>
        <taxon>Daphnia</taxon>
    </lineage>
</organism>
<evidence type="ECO:0000313" key="6">
    <source>
        <dbReference type="Proteomes" id="UP000076858"/>
    </source>
</evidence>
<dbReference type="Proteomes" id="UP000076858">
    <property type="component" value="Unassembled WGS sequence"/>
</dbReference>
<dbReference type="STRING" id="35525.A0A162QJH2"/>
<feature type="domain" description="RNA polymerase Rpb1" evidence="4">
    <location>
        <begin position="34"/>
        <end position="81"/>
    </location>
</feature>
<keyword evidence="6" id="KW-1185">Reference proteome</keyword>
<name>A0A162QJH2_9CRUS</name>
<dbReference type="SUPFAM" id="SSF64484">
    <property type="entry name" value="beta and beta-prime subunits of DNA dependent RNA-polymerase"/>
    <property type="match status" value="1"/>
</dbReference>
<dbReference type="InterPro" id="IPR015700">
    <property type="entry name" value="RPC1"/>
</dbReference>
<reference evidence="5 6" key="1">
    <citation type="submission" date="2016-03" db="EMBL/GenBank/DDBJ databases">
        <title>EvidentialGene: Evidence-directed Construction of Genes on Genomes.</title>
        <authorList>
            <person name="Gilbert D.G."/>
            <person name="Choi J.-H."/>
            <person name="Mockaitis K."/>
            <person name="Colbourne J."/>
            <person name="Pfrender M."/>
        </authorList>
    </citation>
    <scope>NUCLEOTIDE SEQUENCE [LARGE SCALE GENOMIC DNA]</scope>
    <source>
        <strain evidence="5 6">Xinb3</strain>
        <tissue evidence="5">Complete organism</tissue>
    </source>
</reference>
<proteinExistence type="predicted"/>
<dbReference type="Pfam" id="PF04998">
    <property type="entry name" value="RNA_pol_Rpb1_5"/>
    <property type="match status" value="1"/>
</dbReference>
<dbReference type="InterPro" id="IPR007081">
    <property type="entry name" value="RNA_pol_Rpb1_5"/>
</dbReference>
<protein>
    <recommendedName>
        <fullName evidence="1">DNA-directed RNA polymerase</fullName>
        <ecNumber evidence="1">2.7.7.6</ecNumber>
    </recommendedName>
</protein>
<evidence type="ECO:0000256" key="1">
    <source>
        <dbReference type="ARBA" id="ARBA00012418"/>
    </source>
</evidence>
<dbReference type="EC" id="2.7.7.6" evidence="1"/>
<dbReference type="PANTHER" id="PTHR48446:SF1">
    <property type="entry name" value="DNA-DIRECTED RNA POLYMERASE SUBUNIT BETA' N-TERMINAL SECTION"/>
    <property type="match status" value="1"/>
</dbReference>
<keyword evidence="5" id="KW-0240">DNA-directed RNA polymerase</keyword>
<evidence type="ECO:0000256" key="3">
    <source>
        <dbReference type="ARBA" id="ARBA00022833"/>
    </source>
</evidence>